<evidence type="ECO:0000256" key="2">
    <source>
        <dbReference type="ARBA" id="ARBA00022857"/>
    </source>
</evidence>
<keyword evidence="2" id="KW-0521">NADP</keyword>
<dbReference type="GO" id="GO:0006654">
    <property type="term" value="P:phosphatidic acid biosynthetic process"/>
    <property type="evidence" value="ECO:0007669"/>
    <property type="project" value="TreeGrafter"/>
</dbReference>
<keyword evidence="6" id="KW-1185">Reference proteome</keyword>
<dbReference type="GO" id="GO:0004806">
    <property type="term" value="F:triacylglycerol lipase activity"/>
    <property type="evidence" value="ECO:0007669"/>
    <property type="project" value="TreeGrafter"/>
</dbReference>
<evidence type="ECO:0000313" key="6">
    <source>
        <dbReference type="Proteomes" id="UP000431533"/>
    </source>
</evidence>
<dbReference type="EMBL" id="QGMH01000021">
    <property type="protein sequence ID" value="TVY29188.1"/>
    <property type="molecule type" value="Genomic_DNA"/>
</dbReference>
<gene>
    <name evidence="5" type="primary">ayr1_3</name>
    <name evidence="5" type="ORF">LHYA1_G002714</name>
</gene>
<dbReference type="RefSeq" id="XP_031007976.1">
    <property type="nucleotide sequence ID" value="XM_031147689.1"/>
</dbReference>
<dbReference type="InterPro" id="IPR002347">
    <property type="entry name" value="SDR_fam"/>
</dbReference>
<evidence type="ECO:0000256" key="3">
    <source>
        <dbReference type="ARBA" id="ARBA00023002"/>
    </source>
</evidence>
<dbReference type="OrthoDB" id="2102561at2759"/>
<dbReference type="PROSITE" id="PS00061">
    <property type="entry name" value="ADH_SHORT"/>
    <property type="match status" value="1"/>
</dbReference>
<dbReference type="SUPFAM" id="SSF51735">
    <property type="entry name" value="NAD(P)-binding Rossmann-fold domains"/>
    <property type="match status" value="1"/>
</dbReference>
<dbReference type="Proteomes" id="UP000431533">
    <property type="component" value="Unassembled WGS sequence"/>
</dbReference>
<proteinExistence type="inferred from homology"/>
<sequence length="286" mass="30984">MTDKKMSSSKRTVLITGCSDGGLGAALALTFHEAGLHVYATARNPSKMSKLAALGIETLTLDILSESSIAACRSKLSSLDILVNNAGNQMTIPVSDISIPEAKNLFDINVWGHIAMTQAFLSLLVKSKGMIVNQTSCASIAAIPFASIYSASKAAMAMFSNTMRLELQAFDITVVELKTGVVQSNLIHNQKENKELSLPEDSIYAPARELVVKAMRQDDFEGVGTRSQQWAELVVQDLLKNSPPPVIWRGEQAMLVRIGTLLPFGMLDGTIKKMTGLDKIEEKVKN</sequence>
<dbReference type="PRINTS" id="PR00080">
    <property type="entry name" value="SDRFAMILY"/>
</dbReference>
<keyword evidence="3" id="KW-0560">Oxidoreductase</keyword>
<dbReference type="GO" id="GO:0000140">
    <property type="term" value="F:acylglycerone-phosphate reductase (NADP+) activity"/>
    <property type="evidence" value="ECO:0007669"/>
    <property type="project" value="TreeGrafter"/>
</dbReference>
<protein>
    <submittedName>
        <fullName evidence="5">NADPH-dependent 1-acyldihydroxyacetone phosphate reductase</fullName>
    </submittedName>
</protein>
<dbReference type="PRINTS" id="PR00081">
    <property type="entry name" value="GDHRDH"/>
</dbReference>
<name>A0A8H8R610_9HELO</name>
<comment type="caution">
    <text evidence="5">The sequence shown here is derived from an EMBL/GenBank/DDBJ whole genome shotgun (WGS) entry which is preliminary data.</text>
</comment>
<dbReference type="GeneID" id="41982912"/>
<dbReference type="GO" id="GO:0005783">
    <property type="term" value="C:endoplasmic reticulum"/>
    <property type="evidence" value="ECO:0007669"/>
    <property type="project" value="TreeGrafter"/>
</dbReference>
<dbReference type="InterPro" id="IPR036291">
    <property type="entry name" value="NAD(P)-bd_dom_sf"/>
</dbReference>
<evidence type="ECO:0000313" key="5">
    <source>
        <dbReference type="EMBL" id="TVY29188.1"/>
    </source>
</evidence>
<evidence type="ECO:0000256" key="4">
    <source>
        <dbReference type="RuleBase" id="RU000363"/>
    </source>
</evidence>
<reference evidence="5 6" key="1">
    <citation type="submission" date="2018-05" db="EMBL/GenBank/DDBJ databases">
        <title>Genome sequencing and assembly of the regulated plant pathogen Lachnellula willkommii and related sister species for the development of diagnostic species identification markers.</title>
        <authorList>
            <person name="Giroux E."/>
            <person name="Bilodeau G."/>
        </authorList>
    </citation>
    <scope>NUCLEOTIDE SEQUENCE [LARGE SCALE GENOMIC DNA]</scope>
    <source>
        <strain evidence="5 6">CBS 185.66</strain>
    </source>
</reference>
<evidence type="ECO:0000256" key="1">
    <source>
        <dbReference type="ARBA" id="ARBA00006484"/>
    </source>
</evidence>
<dbReference type="Gene3D" id="3.40.50.720">
    <property type="entry name" value="NAD(P)-binding Rossmann-like Domain"/>
    <property type="match status" value="1"/>
</dbReference>
<dbReference type="PANTHER" id="PTHR44169:SF6">
    <property type="entry name" value="NADPH-DEPENDENT 1-ACYLDIHYDROXYACETONE PHOSPHATE REDUCTASE"/>
    <property type="match status" value="1"/>
</dbReference>
<dbReference type="GO" id="GO:0005811">
    <property type="term" value="C:lipid droplet"/>
    <property type="evidence" value="ECO:0007669"/>
    <property type="project" value="TreeGrafter"/>
</dbReference>
<dbReference type="InterPro" id="IPR020904">
    <property type="entry name" value="Sc_DH/Rdtase_CS"/>
</dbReference>
<comment type="similarity">
    <text evidence="1 4">Belongs to the short-chain dehydrogenases/reductases (SDR) family.</text>
</comment>
<dbReference type="PANTHER" id="PTHR44169">
    <property type="entry name" value="NADPH-DEPENDENT 1-ACYLDIHYDROXYACETONE PHOSPHATE REDUCTASE"/>
    <property type="match status" value="1"/>
</dbReference>
<dbReference type="AlphaFoldDB" id="A0A8H8R610"/>
<organism evidence="5 6">
    <name type="scientific">Lachnellula hyalina</name>
    <dbReference type="NCBI Taxonomy" id="1316788"/>
    <lineage>
        <taxon>Eukaryota</taxon>
        <taxon>Fungi</taxon>
        <taxon>Dikarya</taxon>
        <taxon>Ascomycota</taxon>
        <taxon>Pezizomycotina</taxon>
        <taxon>Leotiomycetes</taxon>
        <taxon>Helotiales</taxon>
        <taxon>Lachnaceae</taxon>
        <taxon>Lachnellula</taxon>
    </lineage>
</organism>
<dbReference type="Pfam" id="PF00106">
    <property type="entry name" value="adh_short"/>
    <property type="match status" value="1"/>
</dbReference>
<accession>A0A8H8R610</accession>
<dbReference type="GO" id="GO:0019433">
    <property type="term" value="P:triglyceride catabolic process"/>
    <property type="evidence" value="ECO:0007669"/>
    <property type="project" value="TreeGrafter"/>
</dbReference>